<dbReference type="AlphaFoldDB" id="A0A7V3N4Y3"/>
<protein>
    <recommendedName>
        <fullName evidence="2">Replication-relaxation</fullName>
    </recommendedName>
</protein>
<name>A0A7V3N4Y3_UNCC3</name>
<comment type="caution">
    <text evidence="1">The sequence shown here is derived from an EMBL/GenBank/DDBJ whole genome shotgun (WGS) entry which is preliminary data.</text>
</comment>
<evidence type="ECO:0000313" key="1">
    <source>
        <dbReference type="EMBL" id="HFZ09404.1"/>
    </source>
</evidence>
<proteinExistence type="predicted"/>
<evidence type="ECO:0008006" key="2">
    <source>
        <dbReference type="Google" id="ProtNLM"/>
    </source>
</evidence>
<organism evidence="1">
    <name type="scientific">candidate division CPR3 bacterium</name>
    <dbReference type="NCBI Taxonomy" id="2268181"/>
    <lineage>
        <taxon>Bacteria</taxon>
        <taxon>Bacteria division CPR3</taxon>
    </lineage>
</organism>
<sequence length="228" mass="27108">MRTIPKERYLELSQVFHWATKEHYILMLTKKIERHRRTETMLPRLVRKGKLSATYYGKKLVYCALRKNRKRISGNEYYPTIEHGLACTEALVRFCVSDPNCELIAERYLRGHQIVPEWAILYPNKRLMFFEFCTKDNFKRRAVFKSKITRYQNNLDDLVSKFGEDGFVLFVIDAPREEIKKFIKELKAGEKFMFCDYQTFLSVPYGKQITEPIYIWGGDGKSYPLRNA</sequence>
<dbReference type="EMBL" id="DTGG01000142">
    <property type="protein sequence ID" value="HFZ09404.1"/>
    <property type="molecule type" value="Genomic_DNA"/>
</dbReference>
<accession>A0A7V3N4Y3</accession>
<gene>
    <name evidence="1" type="ORF">ENV41_04675</name>
</gene>
<reference evidence="1" key="1">
    <citation type="journal article" date="2020" name="mSystems">
        <title>Genome- and Community-Level Interaction Insights into Carbon Utilization and Element Cycling Functions of Hydrothermarchaeota in Hydrothermal Sediment.</title>
        <authorList>
            <person name="Zhou Z."/>
            <person name="Liu Y."/>
            <person name="Xu W."/>
            <person name="Pan J."/>
            <person name="Luo Z.H."/>
            <person name="Li M."/>
        </authorList>
    </citation>
    <scope>NUCLEOTIDE SEQUENCE [LARGE SCALE GENOMIC DNA]</scope>
    <source>
        <strain evidence="1">SpSt-757</strain>
    </source>
</reference>